<protein>
    <submittedName>
        <fullName evidence="1">Uncharacterized protein</fullName>
    </submittedName>
</protein>
<dbReference type="SUPFAM" id="SSF160424">
    <property type="entry name" value="BH3703-like"/>
    <property type="match status" value="1"/>
</dbReference>
<dbReference type="Proteomes" id="UP001241472">
    <property type="component" value="Unassembled WGS sequence"/>
</dbReference>
<proteinExistence type="predicted"/>
<accession>A0ABT9Q2E1</accession>
<reference evidence="1 2" key="1">
    <citation type="submission" date="2023-07" db="EMBL/GenBank/DDBJ databases">
        <title>Sorghum-associated microbial communities from plants grown in Nebraska, USA.</title>
        <authorList>
            <person name="Schachtman D."/>
        </authorList>
    </citation>
    <scope>NUCLEOTIDE SEQUENCE [LARGE SCALE GENOMIC DNA]</scope>
    <source>
        <strain evidence="1 2">DS1307</strain>
    </source>
</reference>
<gene>
    <name evidence="1" type="ORF">J2T09_005318</name>
</gene>
<dbReference type="RefSeq" id="WP_306840034.1">
    <property type="nucleotide sequence ID" value="NZ_JAUSRF010000029.1"/>
</dbReference>
<sequence>MSPEIEALNKTIASGIYAALPKEGWTAATYRFNAITRYSEETGMCRLETGANQSFVVEDDATDALKDLRTAMAKAHAEGHAWYSAAVTLMPDGSFRFDFIYDKLPPFKIVPSHDKWVDEFRAYPRPDMQGPGIRMCTTCGSGEQQAVVQHGSYLIRCGGCGKGIVATSFIAISQTDDVCSAYVDPGFDQPPAEGALIARGPLWEIADAVNRVADKGEAVLLVAAG</sequence>
<dbReference type="EMBL" id="JAUSRF010000029">
    <property type="protein sequence ID" value="MDP9840531.1"/>
    <property type="molecule type" value="Genomic_DNA"/>
</dbReference>
<comment type="caution">
    <text evidence="1">The sequence shown here is derived from an EMBL/GenBank/DDBJ whole genome shotgun (WGS) entry which is preliminary data.</text>
</comment>
<name>A0ABT9Q2E1_9HYPH</name>
<evidence type="ECO:0000313" key="2">
    <source>
        <dbReference type="Proteomes" id="UP001241472"/>
    </source>
</evidence>
<evidence type="ECO:0000313" key="1">
    <source>
        <dbReference type="EMBL" id="MDP9840531.1"/>
    </source>
</evidence>
<dbReference type="InterPro" id="IPR036170">
    <property type="entry name" value="YezG-like_sf"/>
</dbReference>
<organism evidence="1 2">
    <name type="scientific">Neorhizobium huautlense</name>
    <dbReference type="NCBI Taxonomy" id="67774"/>
    <lineage>
        <taxon>Bacteria</taxon>
        <taxon>Pseudomonadati</taxon>
        <taxon>Pseudomonadota</taxon>
        <taxon>Alphaproteobacteria</taxon>
        <taxon>Hyphomicrobiales</taxon>
        <taxon>Rhizobiaceae</taxon>
        <taxon>Rhizobium/Agrobacterium group</taxon>
        <taxon>Neorhizobium</taxon>
    </lineage>
</organism>
<keyword evidence="2" id="KW-1185">Reference proteome</keyword>